<evidence type="ECO:0000313" key="2">
    <source>
        <dbReference type="Proteomes" id="UP000886804"/>
    </source>
</evidence>
<reference evidence="1" key="1">
    <citation type="journal article" date="2021" name="PeerJ">
        <title>Extensive microbial diversity within the chicken gut microbiome revealed by metagenomics and culture.</title>
        <authorList>
            <person name="Gilroy R."/>
            <person name="Ravi A."/>
            <person name="Getino M."/>
            <person name="Pursley I."/>
            <person name="Horton D.L."/>
            <person name="Alikhan N.F."/>
            <person name="Baker D."/>
            <person name="Gharbi K."/>
            <person name="Hall N."/>
            <person name="Watson M."/>
            <person name="Adriaenssens E.M."/>
            <person name="Foster-Nyarko E."/>
            <person name="Jarju S."/>
            <person name="Secka A."/>
            <person name="Antonio M."/>
            <person name="Oren A."/>
            <person name="Chaudhuri R.R."/>
            <person name="La Ragione R."/>
            <person name="Hildebrand F."/>
            <person name="Pallen M.J."/>
        </authorList>
    </citation>
    <scope>NUCLEOTIDE SEQUENCE</scope>
    <source>
        <strain evidence="1">CHK188-4685</strain>
    </source>
</reference>
<protein>
    <submittedName>
        <fullName evidence="1">Glutaredoxin</fullName>
    </submittedName>
</protein>
<accession>A0A9D2RMC8</accession>
<dbReference type="AlphaFoldDB" id="A0A9D2RMC8"/>
<sequence>MKVTVIGSHLCPDTLYALGQLTAAGVEADFQDILSCHGVLQDYLQIRESSPLYEEIRGTRRLGIPCFVKEDGTMTLDLKDILQ</sequence>
<evidence type="ECO:0000313" key="1">
    <source>
        <dbReference type="EMBL" id="HJB07777.1"/>
    </source>
</evidence>
<comment type="caution">
    <text evidence="1">The sequence shown here is derived from an EMBL/GenBank/DDBJ whole genome shotgun (WGS) entry which is preliminary data.</text>
</comment>
<proteinExistence type="predicted"/>
<dbReference type="Proteomes" id="UP000886804">
    <property type="component" value="Unassembled WGS sequence"/>
</dbReference>
<gene>
    <name evidence="1" type="ORF">H9716_07930</name>
</gene>
<name>A0A9D2RMC8_9FIRM</name>
<reference evidence="1" key="2">
    <citation type="submission" date="2021-04" db="EMBL/GenBank/DDBJ databases">
        <authorList>
            <person name="Gilroy R."/>
        </authorList>
    </citation>
    <scope>NUCLEOTIDE SEQUENCE</scope>
    <source>
        <strain evidence="1">CHK188-4685</strain>
    </source>
</reference>
<organism evidence="1 2">
    <name type="scientific">Candidatus Enterocloster faecavium</name>
    <dbReference type="NCBI Taxonomy" id="2838560"/>
    <lineage>
        <taxon>Bacteria</taxon>
        <taxon>Bacillati</taxon>
        <taxon>Bacillota</taxon>
        <taxon>Clostridia</taxon>
        <taxon>Lachnospirales</taxon>
        <taxon>Lachnospiraceae</taxon>
        <taxon>Enterocloster</taxon>
    </lineage>
</organism>
<dbReference type="EMBL" id="DWYS01000096">
    <property type="protein sequence ID" value="HJB07777.1"/>
    <property type="molecule type" value="Genomic_DNA"/>
</dbReference>